<dbReference type="PANTHER" id="PTHR10926">
    <property type="entry name" value="CELL CYCLE CONTROL PROTEIN 50"/>
    <property type="match status" value="1"/>
</dbReference>
<comment type="caution">
    <text evidence="8">The sequence shown here is derived from an EMBL/GenBank/DDBJ whole genome shotgun (WGS) entry which is preliminary data.</text>
</comment>
<dbReference type="EMBL" id="JAHFZB010000025">
    <property type="protein sequence ID" value="KAK6474555.1"/>
    <property type="molecule type" value="Genomic_DNA"/>
</dbReference>
<name>A0ABR0YPM9_HUSHU</name>
<evidence type="ECO:0000256" key="4">
    <source>
        <dbReference type="ARBA" id="ARBA00022989"/>
    </source>
</evidence>
<reference evidence="8 9" key="1">
    <citation type="submission" date="2021-05" db="EMBL/GenBank/DDBJ databases">
        <authorList>
            <person name="Zahm M."/>
            <person name="Klopp C."/>
            <person name="Cabau C."/>
            <person name="Kuhl H."/>
            <person name="Suciu R."/>
            <person name="Ciorpac M."/>
            <person name="Holostenco D."/>
            <person name="Gessner J."/>
            <person name="Wuertz S."/>
            <person name="Hohne C."/>
            <person name="Stock M."/>
            <person name="Gislard M."/>
            <person name="Lluch J."/>
            <person name="Milhes M."/>
            <person name="Lampietro C."/>
            <person name="Lopez Roques C."/>
            <person name="Donnadieu C."/>
            <person name="Du K."/>
            <person name="Schartl M."/>
            <person name="Guiguen Y."/>
        </authorList>
    </citation>
    <scope>NUCLEOTIDE SEQUENCE [LARGE SCALE GENOMIC DNA]</scope>
    <source>
        <strain evidence="8">Hh-F2</strain>
        <tissue evidence="8">Blood</tissue>
    </source>
</reference>
<dbReference type="Proteomes" id="UP001369086">
    <property type="component" value="Unassembled WGS sequence"/>
</dbReference>
<accession>A0ABR0YPM9</accession>
<keyword evidence="9" id="KW-1185">Reference proteome</keyword>
<keyword evidence="3 7" id="KW-0812">Transmembrane</keyword>
<comment type="similarity">
    <text evidence="2 6">Belongs to the CDC50/LEM3 family.</text>
</comment>
<organism evidence="8 9">
    <name type="scientific">Huso huso</name>
    <name type="common">Beluga</name>
    <name type="synonym">Acipenser huso</name>
    <dbReference type="NCBI Taxonomy" id="61971"/>
    <lineage>
        <taxon>Eukaryota</taxon>
        <taxon>Metazoa</taxon>
        <taxon>Chordata</taxon>
        <taxon>Craniata</taxon>
        <taxon>Vertebrata</taxon>
        <taxon>Euteleostomi</taxon>
        <taxon>Actinopterygii</taxon>
        <taxon>Chondrostei</taxon>
        <taxon>Acipenseriformes</taxon>
        <taxon>Acipenseridae</taxon>
        <taxon>Huso</taxon>
    </lineage>
</organism>
<dbReference type="PANTHER" id="PTHR10926:SF19">
    <property type="entry name" value="CELL CYCLE CONTROL PROTEIN 50B"/>
    <property type="match status" value="1"/>
</dbReference>
<evidence type="ECO:0000256" key="5">
    <source>
        <dbReference type="ARBA" id="ARBA00023136"/>
    </source>
</evidence>
<dbReference type="InterPro" id="IPR005045">
    <property type="entry name" value="CDC50/LEM3_fam"/>
</dbReference>
<protein>
    <recommendedName>
        <fullName evidence="6">Cell cycle control protein</fullName>
    </recommendedName>
</protein>
<evidence type="ECO:0000313" key="8">
    <source>
        <dbReference type="EMBL" id="KAK6474555.1"/>
    </source>
</evidence>
<sequence>MGKEDPKVSKPDNTAFTQQRLPAWQPILSAGIVLPLFVVIGLTFIGIGIGLFITSSNVQEIELDYTGDQQGSPCAGCTTNATTNCKCTLPFKIENKFEGPVFMYYGLTNYYQNYRKYGISRDDDQLFGNIDSLKSPANFCSPYQMGAKQMPIAPCGAIANSLFNDTFRLFYKVNEVYTEVLLDDSGISWWTDYNVKFRNPPEINGSLKNAFEGTVKPLNWPKPVYELSTNPNNNGFINQDFLVWMRIAALPNFRKLYRRISEGNWSRSLPAGNYSLEITYNYPVLSFQGKKKVVFSTVTWMGGKNSFLGIAYLVFGSLSIVMALIMLIVYAKYQEHSRDGRELRQGAILHEFVLTRLRFMEFRMEAVENVILSCWRGTQNRLIRYSEAYSRAKHLWTERHESSSDSSGD</sequence>
<dbReference type="PIRSF" id="PIRSF015840">
    <property type="entry name" value="DUF284_TM_euk"/>
    <property type="match status" value="1"/>
</dbReference>
<evidence type="ECO:0000256" key="3">
    <source>
        <dbReference type="ARBA" id="ARBA00022692"/>
    </source>
</evidence>
<dbReference type="Pfam" id="PF03381">
    <property type="entry name" value="CDC50"/>
    <property type="match status" value="1"/>
</dbReference>
<keyword evidence="4 7" id="KW-1133">Transmembrane helix</keyword>
<proteinExistence type="inferred from homology"/>
<evidence type="ECO:0000256" key="7">
    <source>
        <dbReference type="SAM" id="Phobius"/>
    </source>
</evidence>
<feature type="transmembrane region" description="Helical" evidence="7">
    <location>
        <begin position="307"/>
        <end position="331"/>
    </location>
</feature>
<evidence type="ECO:0000256" key="6">
    <source>
        <dbReference type="PIRNR" id="PIRNR015840"/>
    </source>
</evidence>
<evidence type="ECO:0000256" key="1">
    <source>
        <dbReference type="ARBA" id="ARBA00004370"/>
    </source>
</evidence>
<evidence type="ECO:0000313" key="9">
    <source>
        <dbReference type="Proteomes" id="UP001369086"/>
    </source>
</evidence>
<feature type="transmembrane region" description="Helical" evidence="7">
    <location>
        <begin position="27"/>
        <end position="53"/>
    </location>
</feature>
<keyword evidence="5 6" id="KW-0472">Membrane</keyword>
<gene>
    <name evidence="8" type="ORF">HHUSO_G25385</name>
</gene>
<comment type="subcellular location">
    <subcellularLocation>
        <location evidence="1">Membrane</location>
    </subcellularLocation>
</comment>
<evidence type="ECO:0000256" key="2">
    <source>
        <dbReference type="ARBA" id="ARBA00009457"/>
    </source>
</evidence>